<proteinExistence type="inferred from homology"/>
<keyword evidence="4" id="KW-1185">Reference proteome</keyword>
<dbReference type="Pfam" id="PF03780">
    <property type="entry name" value="Asp23"/>
    <property type="match status" value="1"/>
</dbReference>
<feature type="region of interest" description="Disordered" evidence="2">
    <location>
        <begin position="1"/>
        <end position="27"/>
    </location>
</feature>
<comment type="caution">
    <text evidence="3">The sequence shown here is derived from an EMBL/GenBank/DDBJ whole genome shotgun (WGS) entry which is preliminary data.</text>
</comment>
<name>A0A4R8V2B3_9MICO</name>
<evidence type="ECO:0000313" key="4">
    <source>
        <dbReference type="Proteomes" id="UP000298173"/>
    </source>
</evidence>
<accession>A0A4R8V2B3</accession>
<dbReference type="EMBL" id="SOEY01000007">
    <property type="protein sequence ID" value="TFB75901.1"/>
    <property type="molecule type" value="Genomic_DNA"/>
</dbReference>
<dbReference type="PANTHER" id="PTHR34297">
    <property type="entry name" value="HYPOTHETICAL CYTOSOLIC PROTEIN-RELATED"/>
    <property type="match status" value="1"/>
</dbReference>
<dbReference type="RefSeq" id="WP_134501797.1">
    <property type="nucleotide sequence ID" value="NZ_SOEY01000007.1"/>
</dbReference>
<evidence type="ECO:0000256" key="1">
    <source>
        <dbReference type="ARBA" id="ARBA00005721"/>
    </source>
</evidence>
<comment type="similarity">
    <text evidence="1">Belongs to the asp23 family.</text>
</comment>
<dbReference type="Proteomes" id="UP000298173">
    <property type="component" value="Unassembled WGS sequence"/>
</dbReference>
<feature type="compositionally biased region" description="Low complexity" evidence="2">
    <location>
        <begin position="1"/>
        <end position="20"/>
    </location>
</feature>
<evidence type="ECO:0000313" key="3">
    <source>
        <dbReference type="EMBL" id="TFB75901.1"/>
    </source>
</evidence>
<protein>
    <submittedName>
        <fullName evidence="3">Asp23/Gls24 family envelope stress response protein</fullName>
    </submittedName>
</protein>
<organism evidence="3 4">
    <name type="scientific">Cryobacterium glaciale</name>
    <dbReference type="NCBI Taxonomy" id="1259145"/>
    <lineage>
        <taxon>Bacteria</taxon>
        <taxon>Bacillati</taxon>
        <taxon>Actinomycetota</taxon>
        <taxon>Actinomycetes</taxon>
        <taxon>Micrococcales</taxon>
        <taxon>Microbacteriaceae</taxon>
        <taxon>Cryobacterium</taxon>
    </lineage>
</organism>
<dbReference type="AlphaFoldDB" id="A0A4R8V2B3"/>
<reference evidence="3 4" key="1">
    <citation type="submission" date="2019-03" db="EMBL/GenBank/DDBJ databases">
        <title>Genomics of glacier-inhabiting Cryobacterium strains.</title>
        <authorList>
            <person name="Liu Q."/>
            <person name="Xin Y.-H."/>
        </authorList>
    </citation>
    <scope>NUCLEOTIDE SEQUENCE [LARGE SCALE GENOMIC DNA]</scope>
    <source>
        <strain evidence="3 4">HLT2-23</strain>
    </source>
</reference>
<gene>
    <name evidence="3" type="ORF">E3O06_04480</name>
</gene>
<sequence>MDLIDTNGTASSSKSTNTSAPIGTARAGEPLIGTGKTVINDGVVAKVAGLAAREVAGVHALGGGAARALGAIREAMNSTDVSQGVSVEVGETQVAVDVTIVAEYPVPLQQVASDIRSNVIRAIEDLVGLEVTEVNVTIVDIHLPSDDAAVETEPTKAALR</sequence>
<dbReference type="PANTHER" id="PTHR34297:SF3">
    <property type="entry name" value="ALKALINE SHOCK PROTEIN 23"/>
    <property type="match status" value="1"/>
</dbReference>
<evidence type="ECO:0000256" key="2">
    <source>
        <dbReference type="SAM" id="MobiDB-lite"/>
    </source>
</evidence>
<dbReference type="OrthoDB" id="9808942at2"/>
<dbReference type="InterPro" id="IPR005531">
    <property type="entry name" value="Asp23"/>
</dbReference>